<feature type="repeat" description="WD" evidence="3">
    <location>
        <begin position="320"/>
        <end position="362"/>
    </location>
</feature>
<dbReference type="Pfam" id="PF00400">
    <property type="entry name" value="WD40"/>
    <property type="match status" value="5"/>
</dbReference>
<dbReference type="PROSITE" id="PS00678">
    <property type="entry name" value="WD_REPEATS_1"/>
    <property type="match status" value="1"/>
</dbReference>
<gene>
    <name evidence="6" type="ORF">FNF27_01808</name>
</gene>
<dbReference type="InterPro" id="IPR001680">
    <property type="entry name" value="WD40_rpt"/>
</dbReference>
<feature type="compositionally biased region" description="Low complexity" evidence="4">
    <location>
        <begin position="745"/>
        <end position="754"/>
    </location>
</feature>
<feature type="region of interest" description="Disordered" evidence="4">
    <location>
        <begin position="728"/>
        <end position="760"/>
    </location>
</feature>
<dbReference type="CDD" id="cd00200">
    <property type="entry name" value="WD40"/>
    <property type="match status" value="1"/>
</dbReference>
<evidence type="ECO:0000256" key="2">
    <source>
        <dbReference type="ARBA" id="ARBA00022737"/>
    </source>
</evidence>
<evidence type="ECO:0000256" key="4">
    <source>
        <dbReference type="SAM" id="MobiDB-lite"/>
    </source>
</evidence>
<dbReference type="InterPro" id="IPR019775">
    <property type="entry name" value="WD40_repeat_CS"/>
</dbReference>
<feature type="region of interest" description="Disordered" evidence="4">
    <location>
        <begin position="1366"/>
        <end position="1420"/>
    </location>
</feature>
<dbReference type="SUPFAM" id="SSF50978">
    <property type="entry name" value="WD40 repeat-like"/>
    <property type="match status" value="1"/>
</dbReference>
<comment type="caution">
    <text evidence="6">The sequence shown here is derived from an EMBL/GenBank/DDBJ whole genome shotgun (WGS) entry which is preliminary data.</text>
</comment>
<dbReference type="PROSITE" id="PS50082">
    <property type="entry name" value="WD_REPEATS_2"/>
    <property type="match status" value="5"/>
</dbReference>
<evidence type="ECO:0000259" key="5">
    <source>
        <dbReference type="Pfam" id="PF12894"/>
    </source>
</evidence>
<evidence type="ECO:0000313" key="6">
    <source>
        <dbReference type="EMBL" id="KAA0176527.1"/>
    </source>
</evidence>
<feature type="repeat" description="WD" evidence="3">
    <location>
        <begin position="578"/>
        <end position="613"/>
    </location>
</feature>
<feature type="compositionally biased region" description="Low complexity" evidence="4">
    <location>
        <begin position="1366"/>
        <end position="1377"/>
    </location>
</feature>
<feature type="domain" description="Anaphase-promoting complex subunit 4-like WD40" evidence="5">
    <location>
        <begin position="164"/>
        <end position="245"/>
    </location>
</feature>
<dbReference type="InterPro" id="IPR024977">
    <property type="entry name" value="Apc4-like_WD40_dom"/>
</dbReference>
<dbReference type="PANTHER" id="PTHR44464:SF1">
    <property type="entry name" value="WD REPEAT-CONTAINING PROTEIN 17"/>
    <property type="match status" value="1"/>
</dbReference>
<keyword evidence="2" id="KW-0677">Repeat</keyword>
<dbReference type="SUPFAM" id="SSF50998">
    <property type="entry name" value="Quinoprotein alcohol dehydrogenase-like"/>
    <property type="match status" value="1"/>
</dbReference>
<feature type="repeat" description="WD" evidence="3">
    <location>
        <begin position="535"/>
        <end position="577"/>
    </location>
</feature>
<feature type="repeat" description="WD" evidence="3">
    <location>
        <begin position="60"/>
        <end position="102"/>
    </location>
</feature>
<keyword evidence="1 3" id="KW-0853">WD repeat</keyword>
<sequence length="1460" mass="150468">MAAQWPIQEGSVMRQFQLVPSGCQGWFSRVVGGGGGHFAYASTLAVYVYRVADYSLSSVLTGHQRTITGLSWSVANPRFFATSGADLKLVMWDAHLGQQVLSRTLTSNAFVVEFSPLAPHLVAFACEDKWVGVWDTRENSVTRVCQSGKSSARCVRWNERREGLLAIGCKNGQILLHNMSTRKTRELVAGGTEASPVADLRWDRLSEDYLLAAFRDGTLALYDVERGTQVQRFEKQGASVTALEWLPWQPGSFASINGRAGVVRIWNVSQRAPLEVVQVSDRPAWGMSLLPGTTRLLLSFLDGAVAVFDLATRSLRHRGLPGHIETIFDAQFHPTDPDTLATASYDASVKVWHAPSMRCAQTLTGNTGPLYSLCWSPDGSRIAASSGKGRVVVWDVCTGAVIMLKDDAHASTSLRVSWSRTDPDLLASVGMDKVVVLWSVSDKVAKQRVNHPNDVMGCDWCPVTPGRLATACADGKVRVYFLAPVGPRLDFEFDAHVGRAFNVAFSPLVPQLLASGGDDGRVVVHHLGKGTSTKLIGHTDKVRALCWHPELPRVLLSGAWDGRICAFDVVAGTCIVRHSAHQADVYGLSIHPLRPFTAVSSSRDTSLRFWDIRGPSAGGRRLALRALCDPCALQGMRSDDPAASMESSRDALCGAGSAAAVAAIAEATGGAAAGAVPWSEPAGSASQVLLRAKAYAAVGALFFDADGASDLWRLVVRVASAETAVGSEGAAGTAEPQPHPHLVVAASGRGDASSGSGGAAAAGTGGAAAAAAAASGAGASGQRDPRALRALFGGAGAGGVGAGGDVAQRPGAAAPPAVGDGMRAGGGVPPVLWCADAAAATRQRAVKADSARLGEWVGGVGGPSEAEIRASAARLFLRCGDVRRYCDVLAAAGRWDEALAAAPASGLAYWRELAAKRAAALSEDGTDKALPLFVATGDIDGASALLASRGEAAAAVTMQHAAASGAWDKVLQTAALASSVGVQARGEAKASDGQSSLSAAQPSVSDVVALGRRRATARRNASAAALAKEHAAKGAAARAACHSLSVGDAASAVRFLVRGGLPAAAFAVARALDVRPRTSAALGVASLMQREGMGAEALVLLRQEGIPTVEVAMLAAQYTQTAQSHAAREELADAADRAGLGSAEHWRSNAAALTGAGREAEAVAALVAAGEWEQAATRGSALMRVELCRRDWSAQRIRSLAATLGHIPATSLPKRRRARLLALCAVAGAMHAVDRGSVEVASGLVLMLRRLVAACGLKGLGVSTLRVACVLARAYLGATMPDAAAALLTAASAAPGAEPSTAGNPPAGASAQEASAEDDEDEAEEERAEAALLESLSARGIAPPPTAADDSATAANLAERAAAASASAKPRAASGGAPLTRTFVVDGSSLPRTAQRPDDLPIAKGRPAPTGSVSGRAARGPRVLLGPSGQWCTVAEALEWAQCSAFSPLADGSLLPLALS</sequence>
<dbReference type="PROSITE" id="PS50294">
    <property type="entry name" value="WD_REPEATS_REGION"/>
    <property type="match status" value="2"/>
</dbReference>
<feature type="repeat" description="WD" evidence="3">
    <location>
        <begin position="363"/>
        <end position="404"/>
    </location>
</feature>
<feature type="region of interest" description="Disordered" evidence="4">
    <location>
        <begin position="1295"/>
        <end position="1329"/>
    </location>
</feature>
<dbReference type="Gene3D" id="2.130.10.10">
    <property type="entry name" value="YVTN repeat-like/Quinoprotein amine dehydrogenase"/>
    <property type="match status" value="4"/>
</dbReference>
<evidence type="ECO:0000313" key="7">
    <source>
        <dbReference type="Proteomes" id="UP000322899"/>
    </source>
</evidence>
<evidence type="ECO:0000256" key="1">
    <source>
        <dbReference type="ARBA" id="ARBA00022574"/>
    </source>
</evidence>
<name>A0A5A8EIT1_CAFRO</name>
<reference evidence="6 7" key="1">
    <citation type="submission" date="2019-07" db="EMBL/GenBank/DDBJ databases">
        <title>Genomes of Cafeteria roenbergensis.</title>
        <authorList>
            <person name="Fischer M.G."/>
            <person name="Hackl T."/>
            <person name="Roman M."/>
        </authorList>
    </citation>
    <scope>NUCLEOTIDE SEQUENCE [LARGE SCALE GENOMIC DNA]</scope>
    <source>
        <strain evidence="6 7">E4-10P</strain>
    </source>
</reference>
<feature type="compositionally biased region" description="Acidic residues" evidence="4">
    <location>
        <begin position="1315"/>
        <end position="1327"/>
    </location>
</feature>
<dbReference type="Proteomes" id="UP000322899">
    <property type="component" value="Unassembled WGS sequence"/>
</dbReference>
<dbReference type="EMBL" id="VLTO01000007">
    <property type="protein sequence ID" value="KAA0176527.1"/>
    <property type="molecule type" value="Genomic_DNA"/>
</dbReference>
<feature type="compositionally biased region" description="Low complexity" evidence="4">
    <location>
        <begin position="1295"/>
        <end position="1314"/>
    </location>
</feature>
<dbReference type="PANTHER" id="PTHR44464">
    <property type="entry name" value="WD REPEAT-CONTAINING PROTEIN 17"/>
    <property type="match status" value="1"/>
</dbReference>
<dbReference type="Pfam" id="PF12894">
    <property type="entry name" value="ANAPC4_WD40"/>
    <property type="match status" value="1"/>
</dbReference>
<proteinExistence type="predicted"/>
<dbReference type="SMART" id="SM00320">
    <property type="entry name" value="WD40"/>
    <property type="match status" value="13"/>
</dbReference>
<dbReference type="OrthoDB" id="2161379at2759"/>
<protein>
    <recommendedName>
        <fullName evidence="5">Anaphase-promoting complex subunit 4-like WD40 domain-containing protein</fullName>
    </recommendedName>
</protein>
<dbReference type="InterPro" id="IPR015943">
    <property type="entry name" value="WD40/YVTN_repeat-like_dom_sf"/>
</dbReference>
<dbReference type="InterPro" id="IPR011047">
    <property type="entry name" value="Quinoprotein_ADH-like_sf"/>
</dbReference>
<accession>A0A5A8EIT1</accession>
<evidence type="ECO:0000256" key="3">
    <source>
        <dbReference type="PROSITE-ProRule" id="PRU00221"/>
    </source>
</evidence>
<organism evidence="6 7">
    <name type="scientific">Cafeteria roenbergensis</name>
    <name type="common">Marine flagellate</name>
    <dbReference type="NCBI Taxonomy" id="33653"/>
    <lineage>
        <taxon>Eukaryota</taxon>
        <taxon>Sar</taxon>
        <taxon>Stramenopiles</taxon>
        <taxon>Bigyra</taxon>
        <taxon>Opalozoa</taxon>
        <taxon>Bicosoecida</taxon>
        <taxon>Cafeteriaceae</taxon>
        <taxon>Cafeteria</taxon>
    </lineage>
</organism>
<dbReference type="InterPro" id="IPR036322">
    <property type="entry name" value="WD40_repeat_dom_sf"/>
</dbReference>